<keyword evidence="1" id="KW-1133">Transmembrane helix</keyword>
<evidence type="ECO:0000313" key="2">
    <source>
        <dbReference type="EMBL" id="KAK1444753.1"/>
    </source>
</evidence>
<comment type="caution">
    <text evidence="2">The sequence shown here is derived from an EMBL/GenBank/DDBJ whole genome shotgun (WGS) entry which is preliminary data.</text>
</comment>
<keyword evidence="1" id="KW-0472">Membrane</keyword>
<evidence type="ECO:0000256" key="1">
    <source>
        <dbReference type="SAM" id="Phobius"/>
    </source>
</evidence>
<dbReference type="Proteomes" id="UP001230268">
    <property type="component" value="Unassembled WGS sequence"/>
</dbReference>
<accession>A0AAD8PGB8</accession>
<feature type="transmembrane region" description="Helical" evidence="1">
    <location>
        <begin position="33"/>
        <end position="52"/>
    </location>
</feature>
<proteinExistence type="predicted"/>
<keyword evidence="3" id="KW-1185">Reference proteome</keyword>
<reference evidence="2" key="1">
    <citation type="submission" date="2023-08" db="EMBL/GenBank/DDBJ databases">
        <title>Draft sequence of the Babesia gibsoni genome.</title>
        <authorList>
            <person name="Yamagishi J.Y."/>
            <person name="Xuan X.X."/>
        </authorList>
    </citation>
    <scope>NUCLEOTIDE SEQUENCE</scope>
    <source>
        <strain evidence="2">Azabu</strain>
    </source>
</reference>
<dbReference type="EMBL" id="JAVEPI010000001">
    <property type="protein sequence ID" value="KAK1444753.1"/>
    <property type="molecule type" value="Genomic_DNA"/>
</dbReference>
<gene>
    <name evidence="2" type="ORF">BgAZ_106590</name>
</gene>
<name>A0AAD8PGB8_BABGI</name>
<dbReference type="AlphaFoldDB" id="A0AAD8PGB8"/>
<sequence>MEDWQKWTRRSANESAKKPPTYLFFPNRTVGQTYFITLMTGVAIMSLSYSLLKAAGESQDRLSRDLQAEYRTRTCEITSENMAIFKKNEEENWIRRQRRYLQLNAKPAAAVIISDPELRNNEKSGYMDV</sequence>
<organism evidence="2 3">
    <name type="scientific">Babesia gibsoni</name>
    <dbReference type="NCBI Taxonomy" id="33632"/>
    <lineage>
        <taxon>Eukaryota</taxon>
        <taxon>Sar</taxon>
        <taxon>Alveolata</taxon>
        <taxon>Apicomplexa</taxon>
        <taxon>Aconoidasida</taxon>
        <taxon>Piroplasmida</taxon>
        <taxon>Babesiidae</taxon>
        <taxon>Babesia</taxon>
    </lineage>
</organism>
<evidence type="ECO:0000313" key="3">
    <source>
        <dbReference type="Proteomes" id="UP001230268"/>
    </source>
</evidence>
<protein>
    <submittedName>
        <fullName evidence="2">Uncharacterized protein</fullName>
    </submittedName>
</protein>
<keyword evidence="1" id="KW-0812">Transmembrane</keyword>